<dbReference type="Proteomes" id="UP000030564">
    <property type="component" value="Unassembled WGS sequence"/>
</dbReference>
<feature type="transmembrane region" description="Helical" evidence="6">
    <location>
        <begin position="131"/>
        <end position="155"/>
    </location>
</feature>
<comment type="subcellular location">
    <subcellularLocation>
        <location evidence="1">Cell membrane</location>
        <topology evidence="1">Multi-pass membrane protein</topology>
    </subcellularLocation>
</comment>
<dbReference type="AlphaFoldDB" id="A0A0A6FJV9"/>
<evidence type="ECO:0000256" key="5">
    <source>
        <dbReference type="ARBA" id="ARBA00023136"/>
    </source>
</evidence>
<sequence>MIFRLLLRGGALGAKFLLVLAITHYLGYEALGFYGVVVAASLIASKFYSVGFSSEINRLISVGGSSRRVVDKVLLLYLAVGLVLSVVTVLIYSLFQTVEATAALILCVTLVLLTEHLSFEINSFVFSAQKATAGALLFFIKTGLWAVLAVGGMMLDWVSGIASVLWLWVAANVLVIIAGYLIVVNVHKGRVAGTLATATVWKAGLPFYLGTGLIALSQYAERFLIIDLEPYASLGKYVYAWSAANTLQALSYAVVAVVGIPLLAKRFQADQQAFTVKQLFVNKWVMRSLVVSAAVAVAIYVFFNVVLDYVATSVPRPDNAILGVLIFSFALRAIGDIVWGGLIASKNSRVSLASAAICLLVSVPVSYLLIKHYSIYGAAWGNVFAIIVQLVVIAVLTRATAAKKATLSWA</sequence>
<feature type="transmembrane region" description="Helical" evidence="6">
    <location>
        <begin position="73"/>
        <end position="95"/>
    </location>
</feature>
<feature type="transmembrane region" description="Helical" evidence="6">
    <location>
        <begin position="161"/>
        <end position="183"/>
    </location>
</feature>
<gene>
    <name evidence="7" type="ORF">NZ35_11990</name>
</gene>
<feature type="transmembrane region" description="Helical" evidence="6">
    <location>
        <begin position="239"/>
        <end position="263"/>
    </location>
</feature>
<dbReference type="OrthoDB" id="9079885at2"/>
<feature type="transmembrane region" description="Helical" evidence="6">
    <location>
        <begin position="5"/>
        <end position="26"/>
    </location>
</feature>
<keyword evidence="4 6" id="KW-1133">Transmembrane helix</keyword>
<feature type="transmembrane region" description="Helical" evidence="6">
    <location>
        <begin position="284"/>
        <end position="307"/>
    </location>
</feature>
<feature type="transmembrane region" description="Helical" evidence="6">
    <location>
        <begin position="350"/>
        <end position="369"/>
    </location>
</feature>
<evidence type="ECO:0000256" key="3">
    <source>
        <dbReference type="ARBA" id="ARBA00022692"/>
    </source>
</evidence>
<dbReference type="InterPro" id="IPR050833">
    <property type="entry name" value="Poly_Biosynth_Transport"/>
</dbReference>
<evidence type="ECO:0000256" key="6">
    <source>
        <dbReference type="SAM" id="Phobius"/>
    </source>
</evidence>
<feature type="transmembrane region" description="Helical" evidence="6">
    <location>
        <begin position="319"/>
        <end position="343"/>
    </location>
</feature>
<protein>
    <submittedName>
        <fullName evidence="7">Phosphoribosylaminoimidazole carboxylase</fullName>
    </submittedName>
</protein>
<reference evidence="7 8" key="1">
    <citation type="submission" date="2014-10" db="EMBL/GenBank/DDBJ databases">
        <title>Draft genome sequence of Pseudomonas chlororaphis EA105.</title>
        <authorList>
            <person name="McCully L.M."/>
            <person name="Bitzer A.S."/>
            <person name="Spence C."/>
            <person name="Bais H."/>
            <person name="Silby M.W."/>
        </authorList>
    </citation>
    <scope>NUCLEOTIDE SEQUENCE [LARGE SCALE GENOMIC DNA]</scope>
    <source>
        <strain evidence="7 8">EA105</strain>
    </source>
</reference>
<keyword evidence="3 6" id="KW-0812">Transmembrane</keyword>
<evidence type="ECO:0000256" key="2">
    <source>
        <dbReference type="ARBA" id="ARBA00022475"/>
    </source>
</evidence>
<evidence type="ECO:0000313" key="7">
    <source>
        <dbReference type="EMBL" id="KHA73036.1"/>
    </source>
</evidence>
<feature type="transmembrane region" description="Helical" evidence="6">
    <location>
        <begin position="375"/>
        <end position="396"/>
    </location>
</feature>
<proteinExistence type="predicted"/>
<feature type="transmembrane region" description="Helical" evidence="6">
    <location>
        <begin position="195"/>
        <end position="219"/>
    </location>
</feature>
<evidence type="ECO:0000313" key="8">
    <source>
        <dbReference type="Proteomes" id="UP000030564"/>
    </source>
</evidence>
<comment type="caution">
    <text evidence="7">The sequence shown here is derived from an EMBL/GenBank/DDBJ whole genome shotgun (WGS) entry which is preliminary data.</text>
</comment>
<dbReference type="GO" id="GO:0005886">
    <property type="term" value="C:plasma membrane"/>
    <property type="evidence" value="ECO:0007669"/>
    <property type="project" value="UniProtKB-SubCell"/>
</dbReference>
<accession>A0A0A6FJV9</accession>
<feature type="transmembrane region" description="Helical" evidence="6">
    <location>
        <begin position="101"/>
        <end position="119"/>
    </location>
</feature>
<dbReference type="PATRIC" id="fig|587753.9.peg.5666"/>
<keyword evidence="2" id="KW-1003">Cell membrane</keyword>
<evidence type="ECO:0000256" key="1">
    <source>
        <dbReference type="ARBA" id="ARBA00004651"/>
    </source>
</evidence>
<name>A0A0A6FJV9_9PSED</name>
<dbReference type="PANTHER" id="PTHR30250">
    <property type="entry name" value="PST FAMILY PREDICTED COLANIC ACID TRANSPORTER"/>
    <property type="match status" value="1"/>
</dbReference>
<dbReference type="EMBL" id="JSFK01000007">
    <property type="protein sequence ID" value="KHA73036.1"/>
    <property type="molecule type" value="Genomic_DNA"/>
</dbReference>
<organism evidence="7 8">
    <name type="scientific">Pseudomonas chlororaphis</name>
    <dbReference type="NCBI Taxonomy" id="587753"/>
    <lineage>
        <taxon>Bacteria</taxon>
        <taxon>Pseudomonadati</taxon>
        <taxon>Pseudomonadota</taxon>
        <taxon>Gammaproteobacteria</taxon>
        <taxon>Pseudomonadales</taxon>
        <taxon>Pseudomonadaceae</taxon>
        <taxon>Pseudomonas</taxon>
    </lineage>
</organism>
<feature type="transmembrane region" description="Helical" evidence="6">
    <location>
        <begin position="32"/>
        <end position="52"/>
    </location>
</feature>
<dbReference type="PANTHER" id="PTHR30250:SF11">
    <property type="entry name" value="O-ANTIGEN TRANSPORTER-RELATED"/>
    <property type="match status" value="1"/>
</dbReference>
<keyword evidence="5 6" id="KW-0472">Membrane</keyword>
<evidence type="ECO:0000256" key="4">
    <source>
        <dbReference type="ARBA" id="ARBA00022989"/>
    </source>
</evidence>